<evidence type="ECO:0008006" key="6">
    <source>
        <dbReference type="Google" id="ProtNLM"/>
    </source>
</evidence>
<dbReference type="SUPFAM" id="SSF53098">
    <property type="entry name" value="Ribonuclease H-like"/>
    <property type="match status" value="1"/>
</dbReference>
<dbReference type="PANTHER" id="PTHR22891">
    <property type="entry name" value="EUKARYOTIC TRANSLATION INITIATION FACTOR 2C"/>
    <property type="match status" value="1"/>
</dbReference>
<name>A0A0G2I7E3_9EURO</name>
<dbReference type="GO" id="GO:0003723">
    <property type="term" value="F:RNA binding"/>
    <property type="evidence" value="ECO:0007669"/>
    <property type="project" value="InterPro"/>
</dbReference>
<feature type="region of interest" description="Disordered" evidence="1">
    <location>
        <begin position="447"/>
        <end position="474"/>
    </location>
</feature>
<dbReference type="InterPro" id="IPR003100">
    <property type="entry name" value="PAZ_dom"/>
</dbReference>
<feature type="region of interest" description="Disordered" evidence="1">
    <location>
        <begin position="1"/>
        <end position="86"/>
    </location>
</feature>
<evidence type="ECO:0000259" key="2">
    <source>
        <dbReference type="PROSITE" id="PS50821"/>
    </source>
</evidence>
<dbReference type="InterPro" id="IPR032472">
    <property type="entry name" value="ArgoL2"/>
</dbReference>
<dbReference type="InterPro" id="IPR032474">
    <property type="entry name" value="Argonaute_N"/>
</dbReference>
<dbReference type="CDD" id="cd02846">
    <property type="entry name" value="PAZ_argonaute_like"/>
    <property type="match status" value="1"/>
</dbReference>
<dbReference type="Gene3D" id="2.170.260.10">
    <property type="entry name" value="paz domain"/>
    <property type="match status" value="1"/>
</dbReference>
<dbReference type="InterPro" id="IPR014811">
    <property type="entry name" value="ArgoL1"/>
</dbReference>
<sequence length="1034" mass="113354">MSGQQPRGPRGRGGGDRGGDRGGQRGRGFDRGRGQHPIFDAPSGGRGRGDGRGDRGGYRGDRGGRGDRGDRGGFRGGRGGFRGPEVFSLEKGNSLAYPIRPHHSPAAGGIPAPDPKVQKVEDSYKGTASSGKELSLEPLSINQEFPLRPAFGTQGRPVLLWANYFEMVSNSNLTLHRYKVEVLEQDGKTPTGKKLKRIIELLLEEQFGNMKNQIATDYKAMLVCKTALKLDQEVFSIIYRLEDEDEPSPRAKTYQIRVLPVGSLDVAPLLQYLSSPRAGEPLAGKEEIIQALNIVFGHHPKTNRDLLSIGANKHFPLGRGAEAYDLSAGLTALRGFFVSVRAATSRLLVNVQVKATPCYSSLSLPDMLNSLAGNLRGPTRMHKLNRFLKRVRVSVTHIVRKNKSGQVITRIKTIEGLAHQGDGRNLQHPPQVPWLGAGPKDVKFFLDESTAPTGGQGKKSGKKGKKGAVQPGGDSPTGSYISVYEYFKRNYPNLHELNNSFPVVNVGNKDNPSYLPAEVCHILPGQPANAKLSPGQTQNMIKFAVKKPAENARSIITNGAQVLGITPQLNPMLANMRLSILPNLITVPGRVLEGPTVIQYKGQSIKNPQGGNWNLQKVAFSQGSQLPAWTYLYYKGNRTNPEALSDSVARFTDMAKLQGLAVPTPSRPIAVNVPQGQGPEDIPLDPVFAEIRQQTRVRLVLVILPFASPPIYSQVKYRGDIKDGIHTICVVAEKFGKNQPQYFANVALKFNLKLGGVNHKLQPSKLGIVSEAGMVASVDKVLGQWPASIRLQHQARAEMVNDLDPMLQSRLRLWQKNNSKSLPENILIYRDGVSEGQYGKVLAEELPLLRSACKSIYPADQTKKGLPKITIVIVGKRHNTRFYPTDLKDADNSSNPNNGTVVDRGVTETRNWDFFLQAHTALQGTARPAHYYVILDEIFAKRKTSGRFTSIADELEDLTHNLCYLFGRATKAVSICPPAYYADLVCERARRYLSRYFDVTPDTSIASSGGGEGPMPSGGDVLVHRDLVDTMFYI</sequence>
<dbReference type="Gene3D" id="3.30.420.10">
    <property type="entry name" value="Ribonuclease H-like superfamily/Ribonuclease H"/>
    <property type="match status" value="1"/>
</dbReference>
<dbReference type="CDD" id="cd04657">
    <property type="entry name" value="Piwi_ago-like"/>
    <property type="match status" value="1"/>
</dbReference>
<dbReference type="InterPro" id="IPR045246">
    <property type="entry name" value="Piwi_ago-like"/>
</dbReference>
<feature type="compositionally biased region" description="Basic and acidic residues" evidence="1">
    <location>
        <begin position="47"/>
        <end position="73"/>
    </location>
</feature>
<protein>
    <recommendedName>
        <fullName evidence="6">Piwi domain-containing protein</fullName>
    </recommendedName>
</protein>
<feature type="compositionally biased region" description="Basic and acidic residues" evidence="1">
    <location>
        <begin position="13"/>
        <end position="33"/>
    </location>
</feature>
<feature type="domain" description="PAZ" evidence="2">
    <location>
        <begin position="417"/>
        <end position="524"/>
    </location>
</feature>
<proteinExistence type="predicted"/>
<evidence type="ECO:0000259" key="3">
    <source>
        <dbReference type="PROSITE" id="PS50822"/>
    </source>
</evidence>
<evidence type="ECO:0000313" key="5">
    <source>
        <dbReference type="Proteomes" id="UP000034164"/>
    </source>
</evidence>
<dbReference type="OrthoDB" id="10252740at2759"/>
<dbReference type="PROSITE" id="PS50821">
    <property type="entry name" value="PAZ"/>
    <property type="match status" value="1"/>
</dbReference>
<dbReference type="InterPro" id="IPR012337">
    <property type="entry name" value="RNaseH-like_sf"/>
</dbReference>
<evidence type="ECO:0000313" key="4">
    <source>
        <dbReference type="EMBL" id="KKZ66393.1"/>
    </source>
</evidence>
<accession>A0A0G2I7E3</accession>
<dbReference type="Pfam" id="PF16486">
    <property type="entry name" value="ArgoN"/>
    <property type="match status" value="1"/>
</dbReference>
<dbReference type="EMBL" id="LCZI01000497">
    <property type="protein sequence ID" value="KKZ66393.1"/>
    <property type="molecule type" value="Genomic_DNA"/>
</dbReference>
<dbReference type="AlphaFoldDB" id="A0A0G2I7E3"/>
<dbReference type="PROSITE" id="PS50822">
    <property type="entry name" value="PIWI"/>
    <property type="match status" value="1"/>
</dbReference>
<gene>
    <name evidence="4" type="ORF">EMCG_07897</name>
</gene>
<comment type="caution">
    <text evidence="4">The sequence shown here is derived from an EMBL/GenBank/DDBJ whole genome shotgun (WGS) entry which is preliminary data.</text>
</comment>
<dbReference type="InterPro" id="IPR036397">
    <property type="entry name" value="RNaseH_sf"/>
</dbReference>
<dbReference type="Pfam" id="PF02170">
    <property type="entry name" value="PAZ"/>
    <property type="match status" value="1"/>
</dbReference>
<dbReference type="Proteomes" id="UP000034164">
    <property type="component" value="Unassembled WGS sequence"/>
</dbReference>
<dbReference type="Pfam" id="PF16488">
    <property type="entry name" value="ArgoL2"/>
    <property type="match status" value="1"/>
</dbReference>
<dbReference type="VEuPathDB" id="FungiDB:EMCG_07897"/>
<organism evidence="4 5">
    <name type="scientific">[Emmonsia] crescens</name>
    <dbReference type="NCBI Taxonomy" id="73230"/>
    <lineage>
        <taxon>Eukaryota</taxon>
        <taxon>Fungi</taxon>
        <taxon>Dikarya</taxon>
        <taxon>Ascomycota</taxon>
        <taxon>Pezizomycotina</taxon>
        <taxon>Eurotiomycetes</taxon>
        <taxon>Eurotiomycetidae</taxon>
        <taxon>Onygenales</taxon>
        <taxon>Ajellomycetaceae</taxon>
        <taxon>Emergomyces</taxon>
    </lineage>
</organism>
<evidence type="ECO:0000256" key="1">
    <source>
        <dbReference type="SAM" id="MobiDB-lite"/>
    </source>
</evidence>
<dbReference type="SUPFAM" id="SSF101690">
    <property type="entry name" value="PAZ domain"/>
    <property type="match status" value="1"/>
</dbReference>
<dbReference type="SMART" id="SM00950">
    <property type="entry name" value="Piwi"/>
    <property type="match status" value="1"/>
</dbReference>
<dbReference type="Gene3D" id="3.40.50.2300">
    <property type="match status" value="1"/>
</dbReference>
<dbReference type="Pfam" id="PF08699">
    <property type="entry name" value="ArgoL1"/>
    <property type="match status" value="1"/>
</dbReference>
<dbReference type="InterPro" id="IPR003165">
    <property type="entry name" value="Piwi"/>
</dbReference>
<dbReference type="SMART" id="SM01163">
    <property type="entry name" value="DUF1785"/>
    <property type="match status" value="1"/>
</dbReference>
<reference evidence="5" key="1">
    <citation type="journal article" date="2015" name="PLoS Genet.">
        <title>The dynamic genome and transcriptome of the human fungal pathogen Blastomyces and close relative Emmonsia.</title>
        <authorList>
            <person name="Munoz J.F."/>
            <person name="Gauthier G.M."/>
            <person name="Desjardins C.A."/>
            <person name="Gallo J.E."/>
            <person name="Holder J."/>
            <person name="Sullivan T.D."/>
            <person name="Marty A.J."/>
            <person name="Carmen J.C."/>
            <person name="Chen Z."/>
            <person name="Ding L."/>
            <person name="Gujja S."/>
            <person name="Magrini V."/>
            <person name="Misas E."/>
            <person name="Mitreva M."/>
            <person name="Priest M."/>
            <person name="Saif S."/>
            <person name="Whiston E.A."/>
            <person name="Young S."/>
            <person name="Zeng Q."/>
            <person name="Goldman W.E."/>
            <person name="Mardis E.R."/>
            <person name="Taylor J.W."/>
            <person name="McEwen J.G."/>
            <person name="Clay O.K."/>
            <person name="Klein B.S."/>
            <person name="Cuomo C.A."/>
        </authorList>
    </citation>
    <scope>NUCLEOTIDE SEQUENCE [LARGE SCALE GENOMIC DNA]</scope>
    <source>
        <strain evidence="5">UAMH 3008</strain>
    </source>
</reference>
<dbReference type="InterPro" id="IPR036085">
    <property type="entry name" value="PAZ_dom_sf"/>
</dbReference>
<feature type="domain" description="Piwi" evidence="3">
    <location>
        <begin position="699"/>
        <end position="994"/>
    </location>
</feature>
<dbReference type="Pfam" id="PF02171">
    <property type="entry name" value="Piwi"/>
    <property type="match status" value="1"/>
</dbReference>